<keyword evidence="13" id="KW-0560">Oxidoreductase</keyword>
<evidence type="ECO:0000256" key="8">
    <source>
        <dbReference type="ARBA" id="ARBA00022643"/>
    </source>
</evidence>
<sequence length="63" mass="7213">MSVIKNWIPHKRLPSCSLRELLTRFLDITTPSTQSLLQYFADTATNEEDILKLTLLATVSSYK</sequence>
<dbReference type="AlphaFoldDB" id="A0AAV8ZRD4"/>
<keyword evidence="17" id="KW-1185">Reference proteome</keyword>
<keyword evidence="14" id="KW-0408">Iron</keyword>
<dbReference type="Gene3D" id="1.20.990.10">
    <property type="entry name" value="NADPH-cytochrome p450 Reductase, Chain A, domain 3"/>
    <property type="match status" value="1"/>
</dbReference>
<evidence type="ECO:0000313" key="16">
    <source>
        <dbReference type="EMBL" id="KAJ8968167.1"/>
    </source>
</evidence>
<evidence type="ECO:0000256" key="10">
    <source>
        <dbReference type="ARBA" id="ARBA00022827"/>
    </source>
</evidence>
<organism evidence="16 17">
    <name type="scientific">Rhamnusium bicolor</name>
    <dbReference type="NCBI Taxonomy" id="1586634"/>
    <lineage>
        <taxon>Eukaryota</taxon>
        <taxon>Metazoa</taxon>
        <taxon>Ecdysozoa</taxon>
        <taxon>Arthropoda</taxon>
        <taxon>Hexapoda</taxon>
        <taxon>Insecta</taxon>
        <taxon>Pterygota</taxon>
        <taxon>Neoptera</taxon>
        <taxon>Endopterygota</taxon>
        <taxon>Coleoptera</taxon>
        <taxon>Polyphaga</taxon>
        <taxon>Cucujiformia</taxon>
        <taxon>Chrysomeloidea</taxon>
        <taxon>Cerambycidae</taxon>
        <taxon>Lepturinae</taxon>
        <taxon>Rhagiini</taxon>
        <taxon>Rhamnusium</taxon>
    </lineage>
</organism>
<gene>
    <name evidence="16" type="ORF">NQ314_002424</name>
</gene>
<keyword evidence="10" id="KW-0274">FAD</keyword>
<keyword evidence="9" id="KW-0479">Metal-binding</keyword>
<dbReference type="InterPro" id="IPR003097">
    <property type="entry name" value="CysJ-like_FAD-binding"/>
</dbReference>
<dbReference type="GO" id="GO:0004517">
    <property type="term" value="F:nitric-oxide synthase activity"/>
    <property type="evidence" value="ECO:0007669"/>
    <property type="project" value="UniProtKB-EC"/>
</dbReference>
<proteinExistence type="inferred from homology"/>
<keyword evidence="11" id="KW-0521">NADP</keyword>
<keyword evidence="8" id="KW-0288">FMN</keyword>
<comment type="caution">
    <text evidence="16">The sequence shown here is derived from an EMBL/GenBank/DDBJ whole genome shotgun (WGS) entry which is preliminary data.</text>
</comment>
<comment type="cofactor">
    <cofactor evidence="1">
        <name>FMN</name>
        <dbReference type="ChEBI" id="CHEBI:58210"/>
    </cofactor>
</comment>
<reference evidence="16" key="1">
    <citation type="journal article" date="2023" name="Insect Mol. Biol.">
        <title>Genome sequencing provides insights into the evolution of gene families encoding plant cell wall-degrading enzymes in longhorned beetles.</title>
        <authorList>
            <person name="Shin N.R."/>
            <person name="Okamura Y."/>
            <person name="Kirsch R."/>
            <person name="Pauchet Y."/>
        </authorList>
    </citation>
    <scope>NUCLEOTIDE SEQUENCE</scope>
    <source>
        <strain evidence="16">RBIC_L_NR</strain>
    </source>
</reference>
<evidence type="ECO:0000256" key="9">
    <source>
        <dbReference type="ARBA" id="ARBA00022723"/>
    </source>
</evidence>
<dbReference type="InterPro" id="IPR017938">
    <property type="entry name" value="Riboflavin_synthase-like_b-brl"/>
</dbReference>
<keyword evidence="7" id="KW-0285">Flavoprotein</keyword>
<dbReference type="InterPro" id="IPR023173">
    <property type="entry name" value="NADPH_Cyt_P450_Rdtase_alpha"/>
</dbReference>
<evidence type="ECO:0000259" key="15">
    <source>
        <dbReference type="Pfam" id="PF00667"/>
    </source>
</evidence>
<dbReference type="GO" id="GO:0046872">
    <property type="term" value="F:metal ion binding"/>
    <property type="evidence" value="ECO:0007669"/>
    <property type="project" value="UniProtKB-KW"/>
</dbReference>
<dbReference type="Pfam" id="PF00667">
    <property type="entry name" value="FAD_binding_1"/>
    <property type="match status" value="1"/>
</dbReference>
<name>A0AAV8ZRD4_9CUCU</name>
<dbReference type="PANTHER" id="PTHR43410">
    <property type="entry name" value="NITRIC OXIDE SYNTHASE OXYGENASE"/>
    <property type="match status" value="1"/>
</dbReference>
<evidence type="ECO:0000256" key="14">
    <source>
        <dbReference type="ARBA" id="ARBA00023004"/>
    </source>
</evidence>
<evidence type="ECO:0000256" key="2">
    <source>
        <dbReference type="ARBA" id="ARBA00001970"/>
    </source>
</evidence>
<dbReference type="EMBL" id="JANEYF010000753">
    <property type="protein sequence ID" value="KAJ8968167.1"/>
    <property type="molecule type" value="Genomic_DNA"/>
</dbReference>
<dbReference type="InterPro" id="IPR050607">
    <property type="entry name" value="NOS"/>
</dbReference>
<evidence type="ECO:0000256" key="3">
    <source>
        <dbReference type="ARBA" id="ARBA00001974"/>
    </source>
</evidence>
<evidence type="ECO:0000256" key="5">
    <source>
        <dbReference type="ARBA" id="ARBA00012989"/>
    </source>
</evidence>
<dbReference type="GO" id="GO:0005516">
    <property type="term" value="F:calmodulin binding"/>
    <property type="evidence" value="ECO:0007669"/>
    <property type="project" value="UniProtKB-KW"/>
</dbReference>
<evidence type="ECO:0000256" key="12">
    <source>
        <dbReference type="ARBA" id="ARBA00022860"/>
    </source>
</evidence>
<keyword evidence="12" id="KW-0112">Calmodulin-binding</keyword>
<dbReference type="Proteomes" id="UP001162156">
    <property type="component" value="Unassembled WGS sequence"/>
</dbReference>
<comment type="cofactor">
    <cofactor evidence="2">
        <name>heme b</name>
        <dbReference type="ChEBI" id="CHEBI:60344"/>
    </cofactor>
</comment>
<comment type="cofactor">
    <cofactor evidence="3">
        <name>FAD</name>
        <dbReference type="ChEBI" id="CHEBI:57692"/>
    </cofactor>
</comment>
<keyword evidence="6" id="KW-0349">Heme</keyword>
<evidence type="ECO:0000256" key="6">
    <source>
        <dbReference type="ARBA" id="ARBA00022617"/>
    </source>
</evidence>
<accession>A0AAV8ZRD4</accession>
<evidence type="ECO:0000256" key="11">
    <source>
        <dbReference type="ARBA" id="ARBA00022857"/>
    </source>
</evidence>
<comment type="similarity">
    <text evidence="4">Belongs to the NOS family.</text>
</comment>
<dbReference type="EC" id="1.14.13.39" evidence="5"/>
<evidence type="ECO:0000313" key="17">
    <source>
        <dbReference type="Proteomes" id="UP001162156"/>
    </source>
</evidence>
<dbReference type="PANTHER" id="PTHR43410:SF1">
    <property type="entry name" value="NITRIC OXIDE SYNTHASE"/>
    <property type="match status" value="1"/>
</dbReference>
<evidence type="ECO:0000256" key="4">
    <source>
        <dbReference type="ARBA" id="ARBA00006267"/>
    </source>
</evidence>
<protein>
    <recommendedName>
        <fullName evidence="5">nitric-oxide synthase (NADPH)</fullName>
        <ecNumber evidence="5">1.14.13.39</ecNumber>
    </recommendedName>
</protein>
<evidence type="ECO:0000256" key="13">
    <source>
        <dbReference type="ARBA" id="ARBA00023002"/>
    </source>
</evidence>
<dbReference type="SUPFAM" id="SSF63380">
    <property type="entry name" value="Riboflavin synthase domain-like"/>
    <property type="match status" value="1"/>
</dbReference>
<feature type="domain" description="Sulfite reductase [NADPH] flavoprotein alpha-component-like FAD-binding" evidence="15">
    <location>
        <begin position="6"/>
        <end position="58"/>
    </location>
</feature>
<evidence type="ECO:0000256" key="7">
    <source>
        <dbReference type="ARBA" id="ARBA00022630"/>
    </source>
</evidence>
<evidence type="ECO:0000256" key="1">
    <source>
        <dbReference type="ARBA" id="ARBA00001917"/>
    </source>
</evidence>